<dbReference type="Pfam" id="PF12172">
    <property type="entry name" value="zf-ChsH2"/>
    <property type="match status" value="1"/>
</dbReference>
<dbReference type="Gene3D" id="6.10.30.10">
    <property type="match status" value="1"/>
</dbReference>
<dbReference type="Pfam" id="PF01796">
    <property type="entry name" value="OB_ChsH2_C"/>
    <property type="match status" value="1"/>
</dbReference>
<dbReference type="PANTHER" id="PTHR34075:SF5">
    <property type="entry name" value="BLR3430 PROTEIN"/>
    <property type="match status" value="1"/>
</dbReference>
<keyword evidence="4" id="KW-1185">Reference proteome</keyword>
<sequence>MTIKLPVCTSCGKTQYPVREICGECLSDQLEWLEIRAEGELLASVPLYHSLEEFFQERLPWPIGSVRLEDGTVMMVNLGEEHTQPGTEVSLSAEQDYKGRTVYWAHRKEETNE</sequence>
<dbReference type="InterPro" id="IPR022002">
    <property type="entry name" value="ChsH2_Znr"/>
</dbReference>
<dbReference type="PANTHER" id="PTHR34075">
    <property type="entry name" value="BLR3430 PROTEIN"/>
    <property type="match status" value="1"/>
</dbReference>
<organism evidence="3 4">
    <name type="scientific">Emcibacter nanhaiensis</name>
    <dbReference type="NCBI Taxonomy" id="1505037"/>
    <lineage>
        <taxon>Bacteria</taxon>
        <taxon>Pseudomonadati</taxon>
        <taxon>Pseudomonadota</taxon>
        <taxon>Alphaproteobacteria</taxon>
        <taxon>Emcibacterales</taxon>
        <taxon>Emcibacteraceae</taxon>
        <taxon>Emcibacter</taxon>
    </lineage>
</organism>
<dbReference type="RefSeq" id="WP_139941327.1">
    <property type="nucleotide sequence ID" value="NZ_JBHSYP010000002.1"/>
</dbReference>
<name>A0A501PGB6_9PROT</name>
<dbReference type="SUPFAM" id="SSF50249">
    <property type="entry name" value="Nucleic acid-binding proteins"/>
    <property type="match status" value="1"/>
</dbReference>
<evidence type="ECO:0000313" key="3">
    <source>
        <dbReference type="EMBL" id="TPD59108.1"/>
    </source>
</evidence>
<evidence type="ECO:0008006" key="5">
    <source>
        <dbReference type="Google" id="ProtNLM"/>
    </source>
</evidence>
<dbReference type="InterPro" id="IPR002878">
    <property type="entry name" value="ChsH2_C"/>
</dbReference>
<evidence type="ECO:0000259" key="1">
    <source>
        <dbReference type="Pfam" id="PF01796"/>
    </source>
</evidence>
<dbReference type="InterPro" id="IPR052513">
    <property type="entry name" value="Thioester_dehydratase-like"/>
</dbReference>
<dbReference type="AlphaFoldDB" id="A0A501PGB6"/>
<accession>A0A501PGB6</accession>
<reference evidence="4" key="1">
    <citation type="submission" date="2019-06" db="EMBL/GenBank/DDBJ databases">
        <title>The complete genome of Emcibacter congregatus ZYLT.</title>
        <authorList>
            <person name="Zhao Z."/>
        </authorList>
    </citation>
    <scope>NUCLEOTIDE SEQUENCE [LARGE SCALE GENOMIC DNA]</scope>
    <source>
        <strain evidence="4">MCCC 1A06723</strain>
    </source>
</reference>
<proteinExistence type="predicted"/>
<gene>
    <name evidence="3" type="ORF">FIV46_12820</name>
</gene>
<dbReference type="OrthoDB" id="7323764at2"/>
<feature type="domain" description="ChsH2 rubredoxin-like zinc ribbon" evidence="2">
    <location>
        <begin position="4"/>
        <end position="31"/>
    </location>
</feature>
<protein>
    <recommendedName>
        <fullName evidence="5">DUF35 domain-containing protein</fullName>
    </recommendedName>
</protein>
<evidence type="ECO:0000313" key="4">
    <source>
        <dbReference type="Proteomes" id="UP000319148"/>
    </source>
</evidence>
<dbReference type="Proteomes" id="UP000319148">
    <property type="component" value="Unassembled WGS sequence"/>
</dbReference>
<comment type="caution">
    <text evidence="3">The sequence shown here is derived from an EMBL/GenBank/DDBJ whole genome shotgun (WGS) entry which is preliminary data.</text>
</comment>
<evidence type="ECO:0000259" key="2">
    <source>
        <dbReference type="Pfam" id="PF12172"/>
    </source>
</evidence>
<feature type="domain" description="ChsH2 C-terminal OB-fold" evidence="1">
    <location>
        <begin position="32"/>
        <end position="91"/>
    </location>
</feature>
<dbReference type="EMBL" id="VFIY01000015">
    <property type="protein sequence ID" value="TPD59108.1"/>
    <property type="molecule type" value="Genomic_DNA"/>
</dbReference>
<dbReference type="InterPro" id="IPR012340">
    <property type="entry name" value="NA-bd_OB-fold"/>
</dbReference>